<dbReference type="eggNOG" id="ENOG502SGX1">
    <property type="taxonomic scope" value="Eukaryota"/>
</dbReference>
<dbReference type="KEGG" id="lma:LMJF_28_1900"/>
<dbReference type="GeneID" id="5653401"/>
<dbReference type="PROSITE" id="PS50076">
    <property type="entry name" value="DNAJ_2"/>
    <property type="match status" value="1"/>
</dbReference>
<dbReference type="HOGENOM" id="CLU_418877_0_0_1"/>
<dbReference type="STRING" id="5664.Q4Q876"/>
<dbReference type="EMBL" id="FR796424">
    <property type="protein sequence ID" value="CAJ05576.1"/>
    <property type="molecule type" value="Genomic_DNA"/>
</dbReference>
<reference evidence="3 4" key="1">
    <citation type="journal article" date="2005" name="Science">
        <title>The genome of the kinetoplastid parasite, Leishmania major.</title>
        <authorList>
            <person name="Ivens A.C."/>
            <person name="Peacock C.S."/>
            <person name="Worthey E.A."/>
            <person name="Murphy L."/>
            <person name="Aggarwal G."/>
            <person name="Berriman M."/>
            <person name="Sisk E."/>
            <person name="Rajandream M.A."/>
            <person name="Adlem E."/>
            <person name="Aert R."/>
            <person name="Anupama A."/>
            <person name="Apostolou Z."/>
            <person name="Attipoe P."/>
            <person name="Bason N."/>
            <person name="Bauser C."/>
            <person name="Beck A."/>
            <person name="Beverley S.M."/>
            <person name="Bianchettin G."/>
            <person name="Borzym K."/>
            <person name="Bothe G."/>
            <person name="Bruschi C.V."/>
            <person name="Collins M."/>
            <person name="Cadag E."/>
            <person name="Ciarloni L."/>
            <person name="Clayton C."/>
            <person name="Coulson R.M."/>
            <person name="Cronin A."/>
            <person name="Cruz A.K."/>
            <person name="Davies R.M."/>
            <person name="De Gaudenzi J."/>
            <person name="Dobson D.E."/>
            <person name="Duesterhoeft A."/>
            <person name="Fazelina G."/>
            <person name="Fosker N."/>
            <person name="Frasch A.C."/>
            <person name="Fraser A."/>
            <person name="Fuchs M."/>
            <person name="Gabel C."/>
            <person name="Goble A."/>
            <person name="Goffeau A."/>
            <person name="Harris D."/>
            <person name="Hertz-Fowler C."/>
            <person name="Hilbert H."/>
            <person name="Horn D."/>
            <person name="Huang Y."/>
            <person name="Klages S."/>
            <person name="Knights A."/>
            <person name="Kube M."/>
            <person name="Larke N."/>
            <person name="Litvin L."/>
            <person name="Lord A."/>
            <person name="Louie T."/>
            <person name="Marra M."/>
            <person name="Masuy D."/>
            <person name="Matthews K."/>
            <person name="Michaeli S."/>
            <person name="Mottram J.C."/>
            <person name="Muller-Auer S."/>
            <person name="Munden H."/>
            <person name="Nelson S."/>
            <person name="Norbertczak H."/>
            <person name="Oliver K."/>
            <person name="O'neil S."/>
            <person name="Pentony M."/>
            <person name="Pohl T.M."/>
            <person name="Price C."/>
            <person name="Purnelle B."/>
            <person name="Quail M.A."/>
            <person name="Rabbinowitsch E."/>
            <person name="Reinhardt R."/>
            <person name="Rieger M."/>
            <person name="Rinta J."/>
            <person name="Robben J."/>
            <person name="Robertson L."/>
            <person name="Ruiz J.C."/>
            <person name="Rutter S."/>
            <person name="Saunders D."/>
            <person name="Schafer M."/>
            <person name="Schein J."/>
            <person name="Schwartz D.C."/>
            <person name="Seeger K."/>
            <person name="Seyler A."/>
            <person name="Sharp S."/>
            <person name="Shin H."/>
            <person name="Sivam D."/>
            <person name="Squares R."/>
            <person name="Squares S."/>
            <person name="Tosato V."/>
            <person name="Vogt C."/>
            <person name="Volckaert G."/>
            <person name="Wambutt R."/>
            <person name="Warren T."/>
            <person name="Wedler H."/>
            <person name="Woodward J."/>
            <person name="Zhou S."/>
            <person name="Zimmermann W."/>
            <person name="Smith D.F."/>
            <person name="Blackwell J.M."/>
            <person name="Stuart K.D."/>
            <person name="Barrell B."/>
            <person name="Myler P.J."/>
        </authorList>
    </citation>
    <scope>NUCLEOTIDE SEQUENCE [LARGE SCALE GENOMIC DNA]</scope>
    <source>
        <strain evidence="4">MHOM/IL/81/Friedlin</strain>
    </source>
</reference>
<feature type="region of interest" description="Disordered" evidence="1">
    <location>
        <begin position="512"/>
        <end position="542"/>
    </location>
</feature>
<feature type="region of interest" description="Disordered" evidence="1">
    <location>
        <begin position="352"/>
        <end position="421"/>
    </location>
</feature>
<evidence type="ECO:0000313" key="4">
    <source>
        <dbReference type="Proteomes" id="UP000000542"/>
    </source>
</evidence>
<dbReference type="VEuPathDB" id="TriTrypDB:LMJLV39_280026800"/>
<dbReference type="VEuPathDB" id="TriTrypDB:LMJSD75_280026300"/>
<organism evidence="3 4">
    <name type="scientific">Leishmania major</name>
    <dbReference type="NCBI Taxonomy" id="5664"/>
    <lineage>
        <taxon>Eukaryota</taxon>
        <taxon>Discoba</taxon>
        <taxon>Euglenozoa</taxon>
        <taxon>Kinetoplastea</taxon>
        <taxon>Metakinetoplastina</taxon>
        <taxon>Trypanosomatida</taxon>
        <taxon>Trypanosomatidae</taxon>
        <taxon>Leishmaniinae</taxon>
        <taxon>Leishmania</taxon>
    </lineage>
</organism>
<name>Q4Q876_LEIMA</name>
<feature type="compositionally biased region" description="Low complexity" evidence="1">
    <location>
        <begin position="244"/>
        <end position="258"/>
    </location>
</feature>
<dbReference type="SUPFAM" id="SSF46565">
    <property type="entry name" value="Chaperone J-domain"/>
    <property type="match status" value="1"/>
</dbReference>
<dbReference type="InterPro" id="IPR001623">
    <property type="entry name" value="DnaJ_domain"/>
</dbReference>
<dbReference type="VEuPathDB" id="TriTrypDB:LMJFC_280028000"/>
<feature type="compositionally biased region" description="Low complexity" evidence="1">
    <location>
        <begin position="266"/>
        <end position="297"/>
    </location>
</feature>
<evidence type="ECO:0000259" key="2">
    <source>
        <dbReference type="PROSITE" id="PS50076"/>
    </source>
</evidence>
<dbReference type="AlphaFoldDB" id="Q4Q876"/>
<dbReference type="InParanoid" id="Q4Q876"/>
<feature type="region of interest" description="Disordered" evidence="1">
    <location>
        <begin position="608"/>
        <end position="639"/>
    </location>
</feature>
<feature type="region of interest" description="Disordered" evidence="1">
    <location>
        <begin position="63"/>
        <end position="89"/>
    </location>
</feature>
<feature type="compositionally biased region" description="Basic and acidic residues" evidence="1">
    <location>
        <begin position="219"/>
        <end position="241"/>
    </location>
</feature>
<feature type="region of interest" description="Disordered" evidence="1">
    <location>
        <begin position="429"/>
        <end position="448"/>
    </location>
</feature>
<dbReference type="VEuPathDB" id="TriTrypDB:LmjF.28.1900"/>
<feature type="region of interest" description="Disordered" evidence="1">
    <location>
        <begin position="214"/>
        <end position="315"/>
    </location>
</feature>
<gene>
    <name evidence="3" type="ORF">LMJF_28_1900</name>
</gene>
<dbReference type="SMART" id="SM00271">
    <property type="entry name" value="DnaJ"/>
    <property type="match status" value="1"/>
</dbReference>
<evidence type="ECO:0000256" key="1">
    <source>
        <dbReference type="SAM" id="MobiDB-lite"/>
    </source>
</evidence>
<feature type="compositionally biased region" description="Pro residues" evidence="1">
    <location>
        <begin position="298"/>
        <end position="307"/>
    </location>
</feature>
<dbReference type="RefSeq" id="XP_001684472.1">
    <property type="nucleotide sequence ID" value="XM_001684420.1"/>
</dbReference>
<dbReference type="Gene3D" id="1.10.287.110">
    <property type="entry name" value="DnaJ domain"/>
    <property type="match status" value="1"/>
</dbReference>
<proteinExistence type="predicted"/>
<sequence length="655" mass="68489">MRPVAQQRGGTRGCFPFLLRLRPPPLTLARISHFYCLFIPHLSLSIYACPHCGLVLHAGESLHPSSAGQQTGTTRSQGGMQPSTLNSSHGVSSAHIITSAALRHPTGATDEEIVECLLLIWRDVSAAAAPRHTPSHPALMHPAALRIFGHDSLQSAATLRHHYRQLAIRVHPDKNTSSRASEAFQLLQSCFEYLISSREVGGVGGVDVVEHATFQRTADPSRPEEKDAFRRGDAADGEDAKYFSSSTSSSSTSSASPSPLSPPLSPLFSTDSSSSGSGRSLPAHPRTAAAATAGRASPPRPPPPSRRPAPAATSTNRGVILSAPVPEPPDVFATSADATAAAAVPAPNVFDHSSSDPAVPPPPVFDAHPAFKAGSTGAAQPRIRRRASTGGCTSFAGAASDFGPAPPLVFQQASSTPTDSARGVIARRTGVAKQHSSKQQRSARQPELPTLAELLARLDADDDEDEGDSENILECARGLSSRDGLNGSAARRCRTDETAAVKFSVPPARLWSSAAHPAASHSRRNTSDSANFESSGAPVTHRASMTTDPVHLDMSCATAVLSAPSSTPSTLEAFYNALQEEVRDTKHCHTSSASPLSHISCGPFAGSSVRSRRAGVGGVEGSSGRATRGRGSGGSTRERCACGKAPRGRCFLCEE</sequence>
<reference evidence="3 4" key="2">
    <citation type="journal article" date="2011" name="Genome Res.">
        <title>Chromosome and gene copy number variation allow major structural change between species and strains of Leishmania.</title>
        <authorList>
            <person name="Rogers M.B."/>
            <person name="Hilley J.D."/>
            <person name="Dickens N.J."/>
            <person name="Wilkes J."/>
            <person name="Bates P.A."/>
            <person name="Depledge D.P."/>
            <person name="Harris D."/>
            <person name="Her Y."/>
            <person name="Herzyk P."/>
            <person name="Imamura H."/>
            <person name="Otto T.D."/>
            <person name="Sanders M."/>
            <person name="Seeger K."/>
            <person name="Dujardin J.C."/>
            <person name="Berriman M."/>
            <person name="Smith D.F."/>
            <person name="Hertz-Fowler C."/>
            <person name="Mottram J.C."/>
        </authorList>
    </citation>
    <scope>NUCLEOTIDE SEQUENCE [LARGE SCALE GENOMIC DNA]</scope>
    <source>
        <strain evidence="4">MHOM/IL/81/Friedlin</strain>
    </source>
</reference>
<dbReference type="Pfam" id="PF00226">
    <property type="entry name" value="DnaJ"/>
    <property type="match status" value="1"/>
</dbReference>
<dbReference type="InterPro" id="IPR036869">
    <property type="entry name" value="J_dom_sf"/>
</dbReference>
<keyword evidence="4" id="KW-1185">Reference proteome</keyword>
<feature type="compositionally biased region" description="Low complexity" evidence="1">
    <location>
        <begin position="65"/>
        <end position="79"/>
    </location>
</feature>
<feature type="compositionally biased region" description="Polar residues" evidence="1">
    <location>
        <begin position="80"/>
        <end position="89"/>
    </location>
</feature>
<dbReference type="CDD" id="cd06257">
    <property type="entry name" value="DnaJ"/>
    <property type="match status" value="1"/>
</dbReference>
<accession>Q4Q876</accession>
<dbReference type="OMA" id="GRCFLCE"/>
<protein>
    <recommendedName>
        <fullName evidence="2">J domain-containing protein</fullName>
    </recommendedName>
</protein>
<dbReference type="Proteomes" id="UP000000542">
    <property type="component" value="Chromosome 28"/>
</dbReference>
<feature type="domain" description="J" evidence="2">
    <location>
        <begin position="143"/>
        <end position="199"/>
    </location>
</feature>
<evidence type="ECO:0000313" key="3">
    <source>
        <dbReference type="EMBL" id="CAJ05576.1"/>
    </source>
</evidence>